<reference evidence="2 3" key="1">
    <citation type="submission" date="2020-04" db="EMBL/GenBank/DDBJ databases">
        <title>A Flavivirga sp. nov.</title>
        <authorList>
            <person name="Sun X."/>
        </authorList>
    </citation>
    <scope>NUCLEOTIDE SEQUENCE [LARGE SCALE GENOMIC DNA]</scope>
    <source>
        <strain evidence="2 3">Y03</strain>
    </source>
</reference>
<dbReference type="InterPro" id="IPR050266">
    <property type="entry name" value="AB_hydrolase_sf"/>
</dbReference>
<comment type="caution">
    <text evidence="2">The sequence shown here is derived from an EMBL/GenBank/DDBJ whole genome shotgun (WGS) entry which is preliminary data.</text>
</comment>
<dbReference type="EMBL" id="JABBHF010000003">
    <property type="protein sequence ID" value="NMH86963.1"/>
    <property type="molecule type" value="Genomic_DNA"/>
</dbReference>
<protein>
    <submittedName>
        <fullName evidence="2">Alpha/beta hydrolase</fullName>
    </submittedName>
</protein>
<proteinExistence type="predicted"/>
<sequence length="311" mass="35493">MVGNFIDNIRFDLKKIPSNWNSGARLTKTDYGNIRVLDTGGNKPVIINTPDGPNVIEHHLKLIKELSKNFRIICFELPGIGFSYPNFKYDYSLTKASKLIINLMDILKVPRATLAFSCSNGFYAIKTAELYPDRVNKLFLSQTPSLHAMDEWVKKSIPNILKYPLIGQVSNSFSEKKFAKMWYRYALPKGTDVSEYQNIALNSLNTGGCFCLSGLVQGLKKDLNTSLKLLEVPSTLIWGNMDYTHKKTNNESILEHIPNCEIIEFGNCGHFPELEETNKYVKLINERFRQPNTTTTQRKCILERIVFKILP</sequence>
<keyword evidence="3" id="KW-1185">Reference proteome</keyword>
<evidence type="ECO:0000259" key="1">
    <source>
        <dbReference type="Pfam" id="PF00561"/>
    </source>
</evidence>
<dbReference type="Pfam" id="PF00561">
    <property type="entry name" value="Abhydrolase_1"/>
    <property type="match status" value="1"/>
</dbReference>
<dbReference type="GO" id="GO:0016787">
    <property type="term" value="F:hydrolase activity"/>
    <property type="evidence" value="ECO:0007669"/>
    <property type="project" value="UniProtKB-KW"/>
</dbReference>
<name>A0ABX1RVA3_9FLAO</name>
<evidence type="ECO:0000313" key="3">
    <source>
        <dbReference type="Proteomes" id="UP000746690"/>
    </source>
</evidence>
<dbReference type="SUPFAM" id="SSF53474">
    <property type="entry name" value="alpha/beta-Hydrolases"/>
    <property type="match status" value="1"/>
</dbReference>
<evidence type="ECO:0000313" key="2">
    <source>
        <dbReference type="EMBL" id="NMH86963.1"/>
    </source>
</evidence>
<accession>A0ABX1RVA3</accession>
<keyword evidence="2" id="KW-0378">Hydrolase</keyword>
<dbReference type="Gene3D" id="3.40.50.1820">
    <property type="entry name" value="alpha/beta hydrolase"/>
    <property type="match status" value="1"/>
</dbReference>
<dbReference type="InterPro" id="IPR029058">
    <property type="entry name" value="AB_hydrolase_fold"/>
</dbReference>
<organism evidence="2 3">
    <name type="scientific">Flavivirga algicola</name>
    <dbReference type="NCBI Taxonomy" id="2729136"/>
    <lineage>
        <taxon>Bacteria</taxon>
        <taxon>Pseudomonadati</taxon>
        <taxon>Bacteroidota</taxon>
        <taxon>Flavobacteriia</taxon>
        <taxon>Flavobacteriales</taxon>
        <taxon>Flavobacteriaceae</taxon>
        <taxon>Flavivirga</taxon>
    </lineage>
</organism>
<dbReference type="InterPro" id="IPR000073">
    <property type="entry name" value="AB_hydrolase_1"/>
</dbReference>
<feature type="domain" description="AB hydrolase-1" evidence="1">
    <location>
        <begin position="61"/>
        <end position="275"/>
    </location>
</feature>
<dbReference type="RefSeq" id="WP_169671053.1">
    <property type="nucleotide sequence ID" value="NZ_JABBHF010000003.1"/>
</dbReference>
<gene>
    <name evidence="2" type="ORF">HHX25_05565</name>
</gene>
<dbReference type="PRINTS" id="PR00412">
    <property type="entry name" value="EPOXHYDRLASE"/>
</dbReference>
<dbReference type="InterPro" id="IPR000639">
    <property type="entry name" value="Epox_hydrolase-like"/>
</dbReference>
<dbReference type="Proteomes" id="UP000746690">
    <property type="component" value="Unassembled WGS sequence"/>
</dbReference>
<dbReference type="PANTHER" id="PTHR43798">
    <property type="entry name" value="MONOACYLGLYCEROL LIPASE"/>
    <property type="match status" value="1"/>
</dbReference>
<dbReference type="PANTHER" id="PTHR43798:SF33">
    <property type="entry name" value="HYDROLASE, PUTATIVE (AFU_ORTHOLOGUE AFUA_2G14860)-RELATED"/>
    <property type="match status" value="1"/>
</dbReference>